<dbReference type="EMBL" id="JAGGLM010000002">
    <property type="protein sequence ID" value="MBP2031871.1"/>
    <property type="molecule type" value="Genomic_DNA"/>
</dbReference>
<feature type="transmembrane region" description="Helical" evidence="1">
    <location>
        <begin position="7"/>
        <end position="26"/>
    </location>
</feature>
<keyword evidence="1" id="KW-1133">Transmembrane helix</keyword>
<gene>
    <name evidence="2" type="ORF">J2Z42_000536</name>
</gene>
<accession>A0ABS4KQW0</accession>
<dbReference type="InterPro" id="IPR038690">
    <property type="entry name" value="NusG_2_sf"/>
</dbReference>
<keyword evidence="1" id="KW-0472">Membrane</keyword>
<evidence type="ECO:0000313" key="2">
    <source>
        <dbReference type="EMBL" id="MBP2031871.1"/>
    </source>
</evidence>
<dbReference type="Proteomes" id="UP001519307">
    <property type="component" value="Unassembled WGS sequence"/>
</dbReference>
<dbReference type="Pfam" id="PF07009">
    <property type="entry name" value="NusG_II"/>
    <property type="match status" value="1"/>
</dbReference>
<evidence type="ECO:0000313" key="3">
    <source>
        <dbReference type="Proteomes" id="UP001519307"/>
    </source>
</evidence>
<proteinExistence type="predicted"/>
<organism evidence="2 3">
    <name type="scientific">Clostridium algifaecis</name>
    <dbReference type="NCBI Taxonomy" id="1472040"/>
    <lineage>
        <taxon>Bacteria</taxon>
        <taxon>Bacillati</taxon>
        <taxon>Bacillota</taxon>
        <taxon>Clostridia</taxon>
        <taxon>Eubacteriales</taxon>
        <taxon>Clostridiaceae</taxon>
        <taxon>Clostridium</taxon>
    </lineage>
</organism>
<dbReference type="CDD" id="cd09911">
    <property type="entry name" value="Lin0431_like"/>
    <property type="match status" value="1"/>
</dbReference>
<protein>
    <recommendedName>
        <fullName evidence="4">NusG domain II-containing protein</fullName>
    </recommendedName>
</protein>
<reference evidence="2 3" key="1">
    <citation type="submission" date="2021-03" db="EMBL/GenBank/DDBJ databases">
        <title>Genomic Encyclopedia of Type Strains, Phase IV (KMG-IV): sequencing the most valuable type-strain genomes for metagenomic binning, comparative biology and taxonomic classification.</title>
        <authorList>
            <person name="Goeker M."/>
        </authorList>
    </citation>
    <scope>NUCLEOTIDE SEQUENCE [LARGE SCALE GENOMIC DNA]</scope>
    <source>
        <strain evidence="2 3">DSM 28783</strain>
    </source>
</reference>
<comment type="caution">
    <text evidence="2">The sequence shown here is derived from an EMBL/GenBank/DDBJ whole genome shotgun (WGS) entry which is preliminary data.</text>
</comment>
<keyword evidence="1" id="KW-0812">Transmembrane</keyword>
<dbReference type="Gene3D" id="2.60.320.10">
    <property type="entry name" value="N-utilization substance G protein NusG, insert domain"/>
    <property type="match status" value="1"/>
</dbReference>
<sequence length="127" mass="14032">MKKADKIIAIIIVLLVIISTVGLFAYKNHSNTSDKIATIKQNGKIIKTIDLNNVSGTQEFTIKYNGIHYNKIKVEKGKIAIIDADCPDKVCVKTGWLSETGQSSVCLPHKLIVSIEGKNSKYDDITR</sequence>
<dbReference type="RefSeq" id="WP_209700828.1">
    <property type="nucleotide sequence ID" value="NZ_JAGGLM010000002.1"/>
</dbReference>
<keyword evidence="3" id="KW-1185">Reference proteome</keyword>
<evidence type="ECO:0000256" key="1">
    <source>
        <dbReference type="SAM" id="Phobius"/>
    </source>
</evidence>
<evidence type="ECO:0008006" key="4">
    <source>
        <dbReference type="Google" id="ProtNLM"/>
    </source>
</evidence>
<name>A0ABS4KQW0_9CLOT</name>